<feature type="compositionally biased region" description="Polar residues" evidence="1">
    <location>
        <begin position="1"/>
        <end position="20"/>
    </location>
</feature>
<dbReference type="AlphaFoldDB" id="A0A8T1TTX6"/>
<sequence>MAQISDSSSDTAAQLTSLNAEEQAGEEDVDVHGIPISIKHYNQNQFTWVWNYLHKLCVPLPDPLDSSSPFTHICLVCADEALNSSDPIVSALKIGGSYKEAAEITHRINAHDANSTTEYVADDNVAAEEKQTPKKQRTLEASIAMSPDEVRVCSSRWIVSSGLPYTII</sequence>
<dbReference type="EMBL" id="JAENGZ010001467">
    <property type="protein sequence ID" value="KAG6947883.1"/>
    <property type="molecule type" value="Genomic_DNA"/>
</dbReference>
<protein>
    <submittedName>
        <fullName evidence="2">Uncharacterized protein</fullName>
    </submittedName>
</protein>
<proteinExistence type="predicted"/>
<evidence type="ECO:0000313" key="2">
    <source>
        <dbReference type="EMBL" id="KAG6947883.1"/>
    </source>
</evidence>
<name>A0A8T1TTX6_9STRA</name>
<gene>
    <name evidence="2" type="ORF">JG687_00015813</name>
</gene>
<dbReference type="Proteomes" id="UP000688947">
    <property type="component" value="Unassembled WGS sequence"/>
</dbReference>
<evidence type="ECO:0000313" key="3">
    <source>
        <dbReference type="Proteomes" id="UP000688947"/>
    </source>
</evidence>
<dbReference type="OrthoDB" id="164762at2759"/>
<organism evidence="2 3">
    <name type="scientific">Phytophthora cactorum</name>
    <dbReference type="NCBI Taxonomy" id="29920"/>
    <lineage>
        <taxon>Eukaryota</taxon>
        <taxon>Sar</taxon>
        <taxon>Stramenopiles</taxon>
        <taxon>Oomycota</taxon>
        <taxon>Peronosporomycetes</taxon>
        <taxon>Peronosporales</taxon>
        <taxon>Peronosporaceae</taxon>
        <taxon>Phytophthora</taxon>
    </lineage>
</organism>
<feature type="region of interest" description="Disordered" evidence="1">
    <location>
        <begin position="1"/>
        <end position="26"/>
    </location>
</feature>
<reference evidence="2" key="1">
    <citation type="submission" date="2021-01" db="EMBL/GenBank/DDBJ databases">
        <title>Phytophthora aleatoria, a newly-described species from Pinus radiata is distinct from Phytophthora cactorum isolates based on comparative genomics.</title>
        <authorList>
            <person name="Mcdougal R."/>
            <person name="Panda P."/>
            <person name="Williams N."/>
            <person name="Studholme D.J."/>
        </authorList>
    </citation>
    <scope>NUCLEOTIDE SEQUENCE</scope>
    <source>
        <strain evidence="2">NZFS 3830</strain>
    </source>
</reference>
<evidence type="ECO:0000256" key="1">
    <source>
        <dbReference type="SAM" id="MobiDB-lite"/>
    </source>
</evidence>
<comment type="caution">
    <text evidence="2">The sequence shown here is derived from an EMBL/GenBank/DDBJ whole genome shotgun (WGS) entry which is preliminary data.</text>
</comment>
<accession>A0A8T1TTX6</accession>